<dbReference type="GO" id="GO:0005737">
    <property type="term" value="C:cytoplasm"/>
    <property type="evidence" value="ECO:0007669"/>
    <property type="project" value="UniProtKB-SubCell"/>
</dbReference>
<evidence type="ECO:0000313" key="13">
    <source>
        <dbReference type="Proteomes" id="UP000233556"/>
    </source>
</evidence>
<dbReference type="GO" id="GO:0005130">
    <property type="term" value="F:granulocyte colony-stimulating factor receptor binding"/>
    <property type="evidence" value="ECO:0007669"/>
    <property type="project" value="TreeGrafter"/>
</dbReference>
<dbReference type="GO" id="GO:0012501">
    <property type="term" value="P:programmed cell death"/>
    <property type="evidence" value="ECO:0007669"/>
    <property type="project" value="UniProtKB-KW"/>
</dbReference>
<feature type="domain" description="26S proteasome non-ATPase regulatory subunit 3 N-terminal TPR repeats" evidence="11">
    <location>
        <begin position="225"/>
        <end position="432"/>
    </location>
</feature>
<evidence type="ECO:0000256" key="1">
    <source>
        <dbReference type="ARBA" id="ARBA00004308"/>
    </source>
</evidence>
<name>A0A2I0TJT7_LIMLA</name>
<dbReference type="GO" id="GO:0005576">
    <property type="term" value="C:extracellular region"/>
    <property type="evidence" value="ECO:0007669"/>
    <property type="project" value="UniProtKB-SubCell"/>
</dbReference>
<comment type="subcellular location">
    <subcellularLocation>
        <location evidence="1">Endomembrane system</location>
    </subcellularLocation>
    <subcellularLocation>
        <location evidence="2">Secreted</location>
    </subcellularLocation>
</comment>
<evidence type="ECO:0000256" key="5">
    <source>
        <dbReference type="ARBA" id="ARBA00022525"/>
    </source>
</evidence>
<dbReference type="GO" id="GO:0005886">
    <property type="term" value="C:plasma membrane"/>
    <property type="evidence" value="ECO:0007669"/>
    <property type="project" value="UniProtKB-SubCell"/>
</dbReference>
<evidence type="ECO:0000256" key="7">
    <source>
        <dbReference type="ARBA" id="ARBA00023136"/>
    </source>
</evidence>
<dbReference type="Gene3D" id="1.20.1250.10">
    <property type="match status" value="1"/>
</dbReference>
<dbReference type="SMART" id="SM00126">
    <property type="entry name" value="IL6"/>
    <property type="match status" value="1"/>
</dbReference>
<keyword evidence="9" id="KW-0325">Glycoprotein</keyword>
<dbReference type="Pfam" id="PF16647">
    <property type="entry name" value="GCSF"/>
    <property type="match status" value="1"/>
</dbReference>
<dbReference type="PANTHER" id="PTHR10511:SF2">
    <property type="entry name" value="GRANULOCYTE COLONY-STIMULATING FACTOR"/>
    <property type="match status" value="1"/>
</dbReference>
<evidence type="ECO:0000256" key="2">
    <source>
        <dbReference type="ARBA" id="ARBA00004613"/>
    </source>
</evidence>
<dbReference type="PANTHER" id="PTHR10511">
    <property type="entry name" value="GRANULOCYTE COLONY-STIMULATING FACTOR"/>
    <property type="match status" value="1"/>
</dbReference>
<dbReference type="Pfam" id="PF25573">
    <property type="entry name" value="TPR_PSMD3_N"/>
    <property type="match status" value="1"/>
</dbReference>
<keyword evidence="8" id="KW-1015">Disulfide bond</keyword>
<keyword evidence="6" id="KW-0339">Growth factor</keyword>
<reference evidence="13" key="2">
    <citation type="submission" date="2017-12" db="EMBL/GenBank/DDBJ databases">
        <title>Genome sequence of the Bar-tailed Godwit (Limosa lapponica baueri).</title>
        <authorList>
            <person name="Lima N.C.B."/>
            <person name="Parody-Merino A.M."/>
            <person name="Battley P.F."/>
            <person name="Fidler A.E."/>
            <person name="Prosdocimi F."/>
        </authorList>
    </citation>
    <scope>NUCLEOTIDE SEQUENCE [LARGE SCALE GENOMIC DNA]</scope>
</reference>
<dbReference type="EMBL" id="KZ509451">
    <property type="protein sequence ID" value="PKU34068.1"/>
    <property type="molecule type" value="Genomic_DNA"/>
</dbReference>
<evidence type="ECO:0000256" key="3">
    <source>
        <dbReference type="ARBA" id="ARBA00007432"/>
    </source>
</evidence>
<keyword evidence="5" id="KW-0964">Secreted</keyword>
<evidence type="ECO:0000313" key="12">
    <source>
        <dbReference type="EMBL" id="PKU34068.1"/>
    </source>
</evidence>
<dbReference type="GO" id="GO:0006955">
    <property type="term" value="P:immune response"/>
    <property type="evidence" value="ECO:0007669"/>
    <property type="project" value="InterPro"/>
</dbReference>
<dbReference type="OrthoDB" id="9896489at2759"/>
<dbReference type="InterPro" id="IPR057985">
    <property type="entry name" value="TPR_PSMD3_N"/>
</dbReference>
<evidence type="ECO:0000256" key="4">
    <source>
        <dbReference type="ARBA" id="ARBA00009279"/>
    </source>
</evidence>
<comment type="similarity">
    <text evidence="4">Belongs to the gasdermin family.</text>
</comment>
<dbReference type="Pfam" id="PF04598">
    <property type="entry name" value="Gasdermin"/>
    <property type="match status" value="1"/>
</dbReference>
<dbReference type="GO" id="GO:0005125">
    <property type="term" value="F:cytokine activity"/>
    <property type="evidence" value="ECO:0007669"/>
    <property type="project" value="InterPro"/>
</dbReference>
<dbReference type="PRINTS" id="PR00433">
    <property type="entry name" value="IL6GCSFMGF"/>
</dbReference>
<evidence type="ECO:0000259" key="10">
    <source>
        <dbReference type="Pfam" id="PF04598"/>
    </source>
</evidence>
<keyword evidence="7" id="KW-0472">Membrane</keyword>
<gene>
    <name evidence="12" type="ORF">llap_15629</name>
</gene>
<keyword evidence="13" id="KW-1185">Reference proteome</keyword>
<reference evidence="13" key="1">
    <citation type="submission" date="2017-11" db="EMBL/GenBank/DDBJ databases">
        <authorList>
            <person name="Lima N.C."/>
            <person name="Parody-Merino A.M."/>
            <person name="Battley P.F."/>
            <person name="Fidler A.E."/>
            <person name="Prosdocimi F."/>
        </authorList>
    </citation>
    <scope>NUCLEOTIDE SEQUENCE [LARGE SCALE GENOMIC DNA]</scope>
</reference>
<accession>A0A2I0TJT7</accession>
<dbReference type="AlphaFoldDB" id="A0A2I0TJT7"/>
<evidence type="ECO:0000256" key="8">
    <source>
        <dbReference type="ARBA" id="ARBA00023157"/>
    </source>
</evidence>
<dbReference type="PRINTS" id="PR00434">
    <property type="entry name" value="INTERLEUKIN6"/>
</dbReference>
<dbReference type="GO" id="GO:0045639">
    <property type="term" value="P:positive regulation of myeloid cell differentiation"/>
    <property type="evidence" value="ECO:0007669"/>
    <property type="project" value="InterPro"/>
</dbReference>
<dbReference type="InterPro" id="IPR030474">
    <property type="entry name" value="IL-6/GCSF/MGF"/>
</dbReference>
<dbReference type="InterPro" id="IPR030473">
    <property type="entry name" value="IL6/GCSF/MGF_CS"/>
</dbReference>
<protein>
    <submittedName>
        <fullName evidence="12">Uncharacterized protein</fullName>
    </submittedName>
</protein>
<dbReference type="SUPFAM" id="SSF47266">
    <property type="entry name" value="4-helical cytokines"/>
    <property type="match status" value="1"/>
</dbReference>
<comment type="similarity">
    <text evidence="3">Belongs to the IL-6 superfamily.</text>
</comment>
<dbReference type="InterPro" id="IPR040117">
    <property type="entry name" value="GCSF/MGF"/>
</dbReference>
<evidence type="ECO:0000256" key="9">
    <source>
        <dbReference type="ARBA" id="ARBA00023180"/>
    </source>
</evidence>
<evidence type="ECO:0000259" key="11">
    <source>
        <dbReference type="Pfam" id="PF25573"/>
    </source>
</evidence>
<proteinExistence type="inferred from homology"/>
<evidence type="ECO:0000256" key="6">
    <source>
        <dbReference type="ARBA" id="ARBA00023030"/>
    </source>
</evidence>
<dbReference type="PROSITE" id="PS00254">
    <property type="entry name" value="INTERLEUKIN_6"/>
    <property type="match status" value="1"/>
</dbReference>
<dbReference type="InterPro" id="IPR040460">
    <property type="entry name" value="Gasdermin_pore"/>
</dbReference>
<dbReference type="InterPro" id="IPR009079">
    <property type="entry name" value="4_helix_cytokine-like_core"/>
</dbReference>
<organism evidence="12 13">
    <name type="scientific">Limosa lapponica baueri</name>
    <dbReference type="NCBI Taxonomy" id="1758121"/>
    <lineage>
        <taxon>Eukaryota</taxon>
        <taxon>Metazoa</taxon>
        <taxon>Chordata</taxon>
        <taxon>Craniata</taxon>
        <taxon>Vertebrata</taxon>
        <taxon>Euteleostomi</taxon>
        <taxon>Archelosauria</taxon>
        <taxon>Archosauria</taxon>
        <taxon>Dinosauria</taxon>
        <taxon>Saurischia</taxon>
        <taxon>Theropoda</taxon>
        <taxon>Coelurosauria</taxon>
        <taxon>Aves</taxon>
        <taxon>Neognathae</taxon>
        <taxon>Neoaves</taxon>
        <taxon>Charadriiformes</taxon>
        <taxon>Scolopacidae</taxon>
        <taxon>Limosa</taxon>
    </lineage>
</organism>
<dbReference type="SMART" id="SM00753">
    <property type="entry name" value="PAM"/>
    <property type="match status" value="1"/>
</dbReference>
<feature type="domain" description="Gasdermin pore forming" evidence="10">
    <location>
        <begin position="1"/>
        <end position="84"/>
    </location>
</feature>
<sequence length="627" mass="71020">MNHPLIQQLQKTQQRLYVVYETIETSEETTYKESKEAGGLLKARFYATFCLKGSRENEQSITIPKGCTLAFRVIPLAITDGSWYLDIFSLRTTLELVSDGFSRGELGKLEAEVAANCQILPKLSPDVSIILLEAIKAVMRDTNLFQELSQKMEAVLCGTDSCELKTDSPELKDLLGILQNSSRQLLLQMAGAITYTLEALDELMEDQLLLLLVSLEEKIVPQQLKLEPRYVLRALRALPSTSRRLNSNVLHKAINGFFTSNSTMRDFLLGFLEESMDTEAELQFRPRTGKAASAPLLPEVETYLQLLLVIYLMNSKRYPEAQKVSDDLMQKISSQNRRALDLVVAKCYYYHSRIYEFLNKLDVVRSFLHARLRTATLRHDADGQATLLNLLLRNYLHYNLYDQAEKLVSKSVFPEQANNNEWARYLYYTGTLALLGTLLWALDGAPLGELSGDQDFQLFLHKNLEFTRKIKGDVAALQRVVCDTFQLCKEEELLLVRQDLGIPQAPLEQCHRRTFQAESCFNQIRDGLRTYHGSLAAVLELLPGHSGLVETLQLDAANLSSNIQQQMEDLGLATVTYPTATYPTEGPGPLPAFSSRFHHQVGGFFILANFQRFLETAYRALRHLARL</sequence>
<dbReference type="GO" id="GO:0008083">
    <property type="term" value="F:growth factor activity"/>
    <property type="evidence" value="ECO:0007669"/>
    <property type="project" value="UniProtKB-KW"/>
</dbReference>
<dbReference type="Proteomes" id="UP000233556">
    <property type="component" value="Unassembled WGS sequence"/>
</dbReference>